<evidence type="ECO:0000256" key="1">
    <source>
        <dbReference type="ARBA" id="ARBA00006620"/>
    </source>
</evidence>
<dbReference type="Gene3D" id="3.30.920.30">
    <property type="entry name" value="Hypothetical protein"/>
    <property type="match status" value="1"/>
</dbReference>
<keyword evidence="4" id="KW-0255">Endonuclease</keyword>
<dbReference type="SUPFAM" id="SSF54786">
    <property type="entry name" value="YcfA/nrd intein domain"/>
    <property type="match status" value="1"/>
</dbReference>
<keyword evidence="3" id="KW-0540">Nuclease</keyword>
<evidence type="ECO:0000256" key="5">
    <source>
        <dbReference type="ARBA" id="ARBA00022801"/>
    </source>
</evidence>
<name>A0A0K2GFJ3_NITMO</name>
<keyword evidence="7" id="KW-0346">Stress response</keyword>
<sequence>MGSFASSPDETSAAFLEQHGFQMVRQRGSHIVMQRRSESGTITVPVPDHSELRLGTLQSIIRQSGVARTAFEN</sequence>
<dbReference type="STRING" id="42253.NITMOv2_3335"/>
<dbReference type="PATRIC" id="fig|42253.5.peg.3289"/>
<dbReference type="GO" id="GO:0016787">
    <property type="term" value="F:hydrolase activity"/>
    <property type="evidence" value="ECO:0007669"/>
    <property type="project" value="UniProtKB-KW"/>
</dbReference>
<comment type="similarity">
    <text evidence="1">Belongs to the HicA mRNA interferase family.</text>
</comment>
<organism evidence="8 9">
    <name type="scientific">Nitrospira moscoviensis</name>
    <dbReference type="NCBI Taxonomy" id="42253"/>
    <lineage>
        <taxon>Bacteria</taxon>
        <taxon>Pseudomonadati</taxon>
        <taxon>Nitrospirota</taxon>
        <taxon>Nitrospiria</taxon>
        <taxon>Nitrospirales</taxon>
        <taxon>Nitrospiraceae</taxon>
        <taxon>Nitrospira</taxon>
    </lineage>
</organism>
<protein>
    <recommendedName>
        <fullName evidence="10">YcfA family protein</fullName>
    </recommendedName>
</protein>
<keyword evidence="5" id="KW-0378">Hydrolase</keyword>
<dbReference type="GO" id="GO:0004519">
    <property type="term" value="F:endonuclease activity"/>
    <property type="evidence" value="ECO:0007669"/>
    <property type="project" value="UniProtKB-KW"/>
</dbReference>
<evidence type="ECO:0000313" key="9">
    <source>
        <dbReference type="Proteomes" id="UP000069205"/>
    </source>
</evidence>
<keyword evidence="9" id="KW-1185">Reference proteome</keyword>
<dbReference type="KEGG" id="nmv:NITMOv2_3335"/>
<proteinExistence type="inferred from homology"/>
<evidence type="ECO:0008006" key="10">
    <source>
        <dbReference type="Google" id="ProtNLM"/>
    </source>
</evidence>
<dbReference type="GO" id="GO:0003729">
    <property type="term" value="F:mRNA binding"/>
    <property type="evidence" value="ECO:0007669"/>
    <property type="project" value="InterPro"/>
</dbReference>
<evidence type="ECO:0000256" key="3">
    <source>
        <dbReference type="ARBA" id="ARBA00022722"/>
    </source>
</evidence>
<evidence type="ECO:0000256" key="7">
    <source>
        <dbReference type="ARBA" id="ARBA00023016"/>
    </source>
</evidence>
<keyword evidence="2" id="KW-1277">Toxin-antitoxin system</keyword>
<evidence type="ECO:0000256" key="6">
    <source>
        <dbReference type="ARBA" id="ARBA00022884"/>
    </source>
</evidence>
<evidence type="ECO:0000256" key="2">
    <source>
        <dbReference type="ARBA" id="ARBA00022649"/>
    </source>
</evidence>
<dbReference type="Pfam" id="PF07927">
    <property type="entry name" value="HicA_toxin"/>
    <property type="match status" value="1"/>
</dbReference>
<evidence type="ECO:0000313" key="8">
    <source>
        <dbReference type="EMBL" id="ALA59728.1"/>
    </source>
</evidence>
<dbReference type="Proteomes" id="UP000069205">
    <property type="component" value="Chromosome"/>
</dbReference>
<reference evidence="8 9" key="1">
    <citation type="journal article" date="2015" name="Proc. Natl. Acad. Sci. U.S.A.">
        <title>Expanded metabolic versatility of ubiquitous nitrite-oxidizing bacteria from the genus Nitrospira.</title>
        <authorList>
            <person name="Koch H."/>
            <person name="Lucker S."/>
            <person name="Albertsen M."/>
            <person name="Kitzinger K."/>
            <person name="Herbold C."/>
            <person name="Spieck E."/>
            <person name="Nielsen P.H."/>
            <person name="Wagner M."/>
            <person name="Daims H."/>
        </authorList>
    </citation>
    <scope>NUCLEOTIDE SEQUENCE [LARGE SCALE GENOMIC DNA]</scope>
    <source>
        <strain evidence="8 9">NSP M-1</strain>
    </source>
</reference>
<accession>A0A0K2GFJ3</accession>
<keyword evidence="6" id="KW-0694">RNA-binding</keyword>
<dbReference type="AlphaFoldDB" id="A0A0K2GFJ3"/>
<dbReference type="EMBL" id="CP011801">
    <property type="protein sequence ID" value="ALA59728.1"/>
    <property type="molecule type" value="Genomic_DNA"/>
</dbReference>
<dbReference type="InterPro" id="IPR012933">
    <property type="entry name" value="HicA_mRNA_interferase"/>
</dbReference>
<dbReference type="InterPro" id="IPR038570">
    <property type="entry name" value="HicA_sf"/>
</dbReference>
<evidence type="ECO:0000256" key="4">
    <source>
        <dbReference type="ARBA" id="ARBA00022759"/>
    </source>
</evidence>
<gene>
    <name evidence="8" type="ORF">NITMOv2_3335</name>
</gene>